<evidence type="ECO:0000313" key="5">
    <source>
        <dbReference type="Proteomes" id="UP001251528"/>
    </source>
</evidence>
<evidence type="ECO:0000313" key="4">
    <source>
        <dbReference type="EMBL" id="KAK2593829.1"/>
    </source>
</evidence>
<protein>
    <recommendedName>
        <fullName evidence="3">C2H2-type domain-containing protein</fullName>
    </recommendedName>
</protein>
<feature type="compositionally biased region" description="Polar residues" evidence="2">
    <location>
        <begin position="10"/>
        <end position="19"/>
    </location>
</feature>
<keyword evidence="5" id="KW-1185">Reference proteome</keyword>
<keyword evidence="1" id="KW-0479">Metal-binding</keyword>
<feature type="region of interest" description="Disordered" evidence="2">
    <location>
        <begin position="205"/>
        <end position="225"/>
    </location>
</feature>
<keyword evidence="1" id="KW-0862">Zinc</keyword>
<feature type="region of interest" description="Disordered" evidence="2">
    <location>
        <begin position="1"/>
        <end position="117"/>
    </location>
</feature>
<feature type="compositionally biased region" description="Polar residues" evidence="2">
    <location>
        <begin position="54"/>
        <end position="69"/>
    </location>
</feature>
<evidence type="ECO:0000259" key="3">
    <source>
        <dbReference type="PROSITE" id="PS50157"/>
    </source>
</evidence>
<dbReference type="Proteomes" id="UP001251528">
    <property type="component" value="Unassembled WGS sequence"/>
</dbReference>
<name>A0AAJ0CIZ6_9HYPO</name>
<dbReference type="Gene3D" id="3.30.160.60">
    <property type="entry name" value="Classic Zinc Finger"/>
    <property type="match status" value="1"/>
</dbReference>
<evidence type="ECO:0000256" key="1">
    <source>
        <dbReference type="PROSITE-ProRule" id="PRU00042"/>
    </source>
</evidence>
<proteinExistence type="predicted"/>
<feature type="compositionally biased region" description="Low complexity" evidence="2">
    <location>
        <begin position="27"/>
        <end position="53"/>
    </location>
</feature>
<dbReference type="PROSITE" id="PS00028">
    <property type="entry name" value="ZINC_FINGER_C2H2_1"/>
    <property type="match status" value="1"/>
</dbReference>
<feature type="compositionally biased region" description="Basic and acidic residues" evidence="2">
    <location>
        <begin position="205"/>
        <end position="214"/>
    </location>
</feature>
<evidence type="ECO:0000256" key="2">
    <source>
        <dbReference type="SAM" id="MobiDB-lite"/>
    </source>
</evidence>
<accession>A0AAJ0CIZ6</accession>
<reference evidence="4" key="1">
    <citation type="submission" date="2023-06" db="EMBL/GenBank/DDBJ databases">
        <title>Conoideocrella luteorostrata (Hypocreales: Clavicipitaceae), a potential biocontrol fungus for elongate hemlock scale in United States Christmas tree production areas.</title>
        <authorList>
            <person name="Barrett H."/>
            <person name="Lovett B."/>
            <person name="Macias A.M."/>
            <person name="Stajich J.E."/>
            <person name="Kasson M.T."/>
        </authorList>
    </citation>
    <scope>NUCLEOTIDE SEQUENCE</scope>
    <source>
        <strain evidence="4">ARSEF 14590</strain>
    </source>
</reference>
<feature type="compositionally biased region" description="Basic residues" evidence="2">
    <location>
        <begin position="215"/>
        <end position="225"/>
    </location>
</feature>
<feature type="domain" description="C2H2-type" evidence="3">
    <location>
        <begin position="119"/>
        <end position="144"/>
    </location>
</feature>
<organism evidence="4 5">
    <name type="scientific">Conoideocrella luteorostrata</name>
    <dbReference type="NCBI Taxonomy" id="1105319"/>
    <lineage>
        <taxon>Eukaryota</taxon>
        <taxon>Fungi</taxon>
        <taxon>Dikarya</taxon>
        <taxon>Ascomycota</taxon>
        <taxon>Pezizomycotina</taxon>
        <taxon>Sordariomycetes</taxon>
        <taxon>Hypocreomycetidae</taxon>
        <taxon>Hypocreales</taxon>
        <taxon>Clavicipitaceae</taxon>
        <taxon>Conoideocrella</taxon>
    </lineage>
</organism>
<keyword evidence="1" id="KW-0863">Zinc-finger</keyword>
<dbReference type="EMBL" id="JASWJB010000194">
    <property type="protein sequence ID" value="KAK2593829.1"/>
    <property type="molecule type" value="Genomic_DNA"/>
</dbReference>
<dbReference type="PROSITE" id="PS50157">
    <property type="entry name" value="ZINC_FINGER_C2H2_2"/>
    <property type="match status" value="1"/>
</dbReference>
<dbReference type="GO" id="GO:0008270">
    <property type="term" value="F:zinc ion binding"/>
    <property type="evidence" value="ECO:0007669"/>
    <property type="project" value="UniProtKB-KW"/>
</dbReference>
<sequence length="225" mass="24895">MLYGLERPDSAQQPSQTVEPSKLQRVPVLSPPESCSSSSSLPLSLLLSPNPHSQYSSHSRTATPLSTPPSAEDEAAQQGTGPSSCIPAEREDPSAALPGRQSWERQNGPGISTGTARPFRCERDCNASFPSRRELQRHYQTSQHQPALYNASSSESYTSLQCACGKIDPRRDNHKRHVKICQRPAIQPFRCDRGHTATDKTAWLDHLDDPECKPPRGRPRRHAQP</sequence>
<dbReference type="InterPro" id="IPR013087">
    <property type="entry name" value="Znf_C2H2_type"/>
</dbReference>
<dbReference type="AlphaFoldDB" id="A0AAJ0CIZ6"/>
<gene>
    <name evidence="4" type="ORF">QQS21_008487</name>
</gene>
<comment type="caution">
    <text evidence="4">The sequence shown here is derived from an EMBL/GenBank/DDBJ whole genome shotgun (WGS) entry which is preliminary data.</text>
</comment>